<feature type="active site" description="For ring-opening step" evidence="2">
    <location>
        <position position="148"/>
    </location>
</feature>
<sequence>MRILIKKDNEEIGHWTANYLIKRITEFQPNSKKPFVLGLPTGSSPITTYEELIRRGKLGDISFKNVITFNLDEYVGIPESHPQSYHTFMNENFFSQIDIPAENIHILNGNAEDLDKECIEYEDKILKYGGIEILLGGIGMDGHIAFNEPGSSLNSRTRIKSLCYDTIEANSRFFDDDVHNVPTKALTMGIGTIMDAREVVIFGSGYKKARAIKEMVGGAISHMWPASILQMHQECVLVCDEEATMELEIKTVKYFKDIEDIAAHSNHP</sequence>
<comment type="pathway">
    <text evidence="2">Amino-sugar metabolism; N-acetylneuraminate degradation; D-fructose 6-phosphate from N-acetylneuraminate: step 5/5.</text>
</comment>
<dbReference type="GO" id="GO:0019262">
    <property type="term" value="P:N-acetylneuraminate catabolic process"/>
    <property type="evidence" value="ECO:0007669"/>
    <property type="project" value="UniProtKB-UniRule"/>
</dbReference>
<feature type="active site" description="Proton acceptor; for enolization step" evidence="2">
    <location>
        <position position="72"/>
    </location>
</feature>
<gene>
    <name evidence="2" type="primary">nagB</name>
    <name evidence="4" type="ORF">EI546_15745</name>
</gene>
<dbReference type="PROSITE" id="PS01161">
    <property type="entry name" value="GLC_GALNAC_ISOMERASE"/>
    <property type="match status" value="1"/>
</dbReference>
<dbReference type="GO" id="GO:0005737">
    <property type="term" value="C:cytoplasm"/>
    <property type="evidence" value="ECO:0007669"/>
    <property type="project" value="TreeGrafter"/>
</dbReference>
<protein>
    <recommendedName>
        <fullName evidence="2">Glucosamine-6-phosphate deaminase</fullName>
        <ecNumber evidence="2">3.5.99.6</ecNumber>
    </recommendedName>
    <alternativeName>
        <fullName evidence="2">GlcN6P deaminase</fullName>
        <shortName evidence="2">GNPDA</shortName>
    </alternativeName>
    <alternativeName>
        <fullName evidence="2">Glucosamine-6-phosphate isomerase</fullName>
    </alternativeName>
</protein>
<dbReference type="HAMAP" id="MF_01241">
    <property type="entry name" value="GlcN6P_deamin"/>
    <property type="match status" value="1"/>
</dbReference>
<proteinExistence type="inferred from homology"/>
<comment type="caution">
    <text evidence="2">Lacks conserved residue(s) required for the propagation of feature annotation.</text>
</comment>
<organism evidence="4 5">
    <name type="scientific">Aequorivita ciconiae</name>
    <dbReference type="NCBI Taxonomy" id="2494375"/>
    <lineage>
        <taxon>Bacteria</taxon>
        <taxon>Pseudomonadati</taxon>
        <taxon>Bacteroidota</taxon>
        <taxon>Flavobacteriia</taxon>
        <taxon>Flavobacteriales</taxon>
        <taxon>Flavobacteriaceae</taxon>
        <taxon>Aequorivita</taxon>
    </lineage>
</organism>
<feature type="domain" description="Glucosamine/galactosamine-6-phosphate isomerase" evidence="3">
    <location>
        <begin position="8"/>
        <end position="234"/>
    </location>
</feature>
<dbReference type="EMBL" id="CP034951">
    <property type="protein sequence ID" value="QAA83078.1"/>
    <property type="molecule type" value="Genomic_DNA"/>
</dbReference>
<dbReference type="GO" id="GO:0006043">
    <property type="term" value="P:glucosamine catabolic process"/>
    <property type="evidence" value="ECO:0007669"/>
    <property type="project" value="TreeGrafter"/>
</dbReference>
<dbReference type="Pfam" id="PF01182">
    <property type="entry name" value="Glucosamine_iso"/>
    <property type="match status" value="1"/>
</dbReference>
<dbReference type="OrthoDB" id="9791139at2"/>
<comment type="catalytic activity">
    <reaction evidence="2">
        <text>alpha-D-glucosamine 6-phosphate + H2O = beta-D-fructose 6-phosphate + NH4(+)</text>
        <dbReference type="Rhea" id="RHEA:12172"/>
        <dbReference type="ChEBI" id="CHEBI:15377"/>
        <dbReference type="ChEBI" id="CHEBI:28938"/>
        <dbReference type="ChEBI" id="CHEBI:57634"/>
        <dbReference type="ChEBI" id="CHEBI:75989"/>
        <dbReference type="EC" id="3.5.99.6"/>
    </reaction>
</comment>
<accession>A0A410G702</accession>
<feature type="active site" description="For ring-opening step" evidence="2">
    <location>
        <position position="141"/>
    </location>
</feature>
<name>A0A410G702_9FLAO</name>
<dbReference type="InterPro" id="IPR037171">
    <property type="entry name" value="NagB/RpiA_transferase-like"/>
</dbReference>
<evidence type="ECO:0000313" key="4">
    <source>
        <dbReference type="EMBL" id="QAA83078.1"/>
    </source>
</evidence>
<dbReference type="Gene3D" id="3.40.50.1360">
    <property type="match status" value="1"/>
</dbReference>
<dbReference type="GO" id="GO:0005975">
    <property type="term" value="P:carbohydrate metabolic process"/>
    <property type="evidence" value="ECO:0007669"/>
    <property type="project" value="InterPro"/>
</dbReference>
<dbReference type="InterPro" id="IPR018321">
    <property type="entry name" value="Glucosamine6P_isomerase_CS"/>
</dbReference>
<dbReference type="CDD" id="cd01399">
    <property type="entry name" value="GlcN6P_deaminase"/>
    <property type="match status" value="1"/>
</dbReference>
<dbReference type="GO" id="GO:0006046">
    <property type="term" value="P:N-acetylglucosamine catabolic process"/>
    <property type="evidence" value="ECO:0007669"/>
    <property type="project" value="UniProtKB-UniRule"/>
</dbReference>
<dbReference type="GO" id="GO:0042802">
    <property type="term" value="F:identical protein binding"/>
    <property type="evidence" value="ECO:0007669"/>
    <property type="project" value="TreeGrafter"/>
</dbReference>
<comment type="function">
    <text evidence="2">Catalyzes the reversible isomerization-deamination of glucosamine 6-phosphate (GlcN6P) to form fructose 6-phosphate (Fru6P) and ammonium ion.</text>
</comment>
<dbReference type="SUPFAM" id="SSF100950">
    <property type="entry name" value="NagB/RpiA/CoA transferase-like"/>
    <property type="match status" value="1"/>
</dbReference>
<evidence type="ECO:0000313" key="5">
    <source>
        <dbReference type="Proteomes" id="UP000285517"/>
    </source>
</evidence>
<dbReference type="KEGG" id="aev:EI546_15745"/>
<dbReference type="PANTHER" id="PTHR11280:SF5">
    <property type="entry name" value="GLUCOSAMINE-6-PHOSPHATE ISOMERASE"/>
    <property type="match status" value="1"/>
</dbReference>
<dbReference type="Proteomes" id="UP000285517">
    <property type="component" value="Chromosome"/>
</dbReference>
<reference evidence="4 5" key="1">
    <citation type="submission" date="2019-01" db="EMBL/GenBank/DDBJ databases">
        <title>Complete genome sequencing of Aequorivita sp. H23M31.</title>
        <authorList>
            <person name="Bae J.-W."/>
        </authorList>
    </citation>
    <scope>NUCLEOTIDE SEQUENCE [LARGE SCALE GENOMIC DNA]</scope>
    <source>
        <strain evidence="4 5">H23M31</strain>
    </source>
</reference>
<dbReference type="InterPro" id="IPR004547">
    <property type="entry name" value="Glucosamine6P_isomerase"/>
</dbReference>
<keyword evidence="1 2" id="KW-0378">Hydrolase</keyword>
<dbReference type="EC" id="3.5.99.6" evidence="2"/>
<dbReference type="RefSeq" id="WP_128251441.1">
    <property type="nucleotide sequence ID" value="NZ_CP034951.1"/>
</dbReference>
<feature type="active site" description="Proton acceptor; for ring-opening step" evidence="2">
    <location>
        <position position="143"/>
    </location>
</feature>
<dbReference type="GO" id="GO:0004342">
    <property type="term" value="F:glucosamine-6-phosphate deaminase activity"/>
    <property type="evidence" value="ECO:0007669"/>
    <property type="project" value="UniProtKB-UniRule"/>
</dbReference>
<dbReference type="InterPro" id="IPR006148">
    <property type="entry name" value="Glc/Gal-6P_isomerase"/>
</dbReference>
<dbReference type="AlphaFoldDB" id="A0A410G702"/>
<evidence type="ECO:0000256" key="1">
    <source>
        <dbReference type="ARBA" id="ARBA00022801"/>
    </source>
</evidence>
<comment type="similarity">
    <text evidence="2">Belongs to the glucosamine/galactosamine-6-phosphate isomerase family. NagB subfamily.</text>
</comment>
<dbReference type="UniPathway" id="UPA00629">
    <property type="reaction ID" value="UER00684"/>
</dbReference>
<keyword evidence="5" id="KW-1185">Reference proteome</keyword>
<dbReference type="PANTHER" id="PTHR11280">
    <property type="entry name" value="GLUCOSAMINE-6-PHOSPHATE ISOMERASE"/>
    <property type="match status" value="1"/>
</dbReference>
<dbReference type="NCBIfam" id="TIGR00502">
    <property type="entry name" value="nagB"/>
    <property type="match status" value="1"/>
</dbReference>
<keyword evidence="2" id="KW-0119">Carbohydrate metabolism</keyword>
<evidence type="ECO:0000256" key="2">
    <source>
        <dbReference type="HAMAP-Rule" id="MF_01241"/>
    </source>
</evidence>
<evidence type="ECO:0000259" key="3">
    <source>
        <dbReference type="Pfam" id="PF01182"/>
    </source>
</evidence>